<evidence type="ECO:0000313" key="2">
    <source>
        <dbReference type="EMBL" id="QMS48903.1"/>
    </source>
</evidence>
<organism evidence="2">
    <name type="scientific">Ankistrodesmus falcatus</name>
    <dbReference type="NCBI Taxonomy" id="52960"/>
    <lineage>
        <taxon>Eukaryota</taxon>
        <taxon>Viridiplantae</taxon>
        <taxon>Chlorophyta</taxon>
        <taxon>core chlorophytes</taxon>
        <taxon>Chlorophyceae</taxon>
        <taxon>CS clade</taxon>
        <taxon>Sphaeropleales</taxon>
        <taxon>Selenastraceae</taxon>
        <taxon>Ankistrodesmus</taxon>
    </lineage>
</organism>
<reference evidence="2" key="1">
    <citation type="submission" date="2020-06" db="EMBL/GenBank/DDBJ databases">
        <authorList>
            <person name="Cobos M."/>
            <person name="Grandez G.E."/>
            <person name="Rodriguez H.N."/>
            <person name="Castro C.G."/>
            <person name="Maddox J.D."/>
            <person name="Paredes J.D."/>
            <person name="Estela S.L."/>
            <person name="Adrianzen P.M."/>
            <person name="Marapara J.L."/>
            <person name="Tresierra A.B."/>
            <person name="Saldana J.R."/>
            <person name="Castro J.C."/>
        </authorList>
    </citation>
    <scope>NUCLEOTIDE SEQUENCE</scope>
    <source>
        <strain evidence="2">UCP001</strain>
    </source>
</reference>
<sequence length="309" mass="35072">MVSIDVFNVDGMFALSYSVVFVNSGLSKVFDEKKMGSYLAGLWEGDGHIVLPSLNSQGLLKNTPCVAITADRKQLPLFKVFEQKFGGWIRSKKKENAVVWTVTAQTDLLKIVTLINGHIRSAKLDQFNLLMDYVNKIFPSAQLVKHSVDCSALSENYWLAGFIDADGCFKIRSTESSVNPQTGRKTKKRMALSFKIEQRQTHKITHQSFEPLMKSIADFLTVKLSMSKHSGVNYGCVEVSSLSRMQILVDYLKVYPLLTTKRHDFEDFLQAFNLIQANQHLTLEGQKTILSLKNGINRKRTIYNWDYLN</sequence>
<dbReference type="Gene3D" id="3.10.28.10">
    <property type="entry name" value="Homing endonucleases"/>
    <property type="match status" value="2"/>
</dbReference>
<proteinExistence type="predicted"/>
<dbReference type="InterPro" id="IPR027434">
    <property type="entry name" value="Homing_endonucl"/>
</dbReference>
<dbReference type="GO" id="GO:0004519">
    <property type="term" value="F:endonuclease activity"/>
    <property type="evidence" value="ECO:0007669"/>
    <property type="project" value="InterPro"/>
</dbReference>
<evidence type="ECO:0000259" key="1">
    <source>
        <dbReference type="Pfam" id="PF00961"/>
    </source>
</evidence>
<dbReference type="AlphaFoldDB" id="A0A7L7K7X1"/>
<dbReference type="Pfam" id="PF00961">
    <property type="entry name" value="LAGLIDADG_1"/>
    <property type="match status" value="2"/>
</dbReference>
<dbReference type="GO" id="GO:0005739">
    <property type="term" value="C:mitochondrion"/>
    <property type="evidence" value="ECO:0007669"/>
    <property type="project" value="UniProtKB-ARBA"/>
</dbReference>
<dbReference type="InterPro" id="IPR051289">
    <property type="entry name" value="LAGLIDADG_Endonuclease"/>
</dbReference>
<dbReference type="SUPFAM" id="SSF55608">
    <property type="entry name" value="Homing endonucleases"/>
    <property type="match status" value="2"/>
</dbReference>
<name>A0A7L7K7X1_9CHLO</name>
<keyword evidence="2" id="KW-0496">Mitochondrion</keyword>
<dbReference type="EMBL" id="MT701044">
    <property type="protein sequence ID" value="QMS48903.1"/>
    <property type="molecule type" value="Genomic_DNA"/>
</dbReference>
<dbReference type="PANTHER" id="PTHR36181">
    <property type="entry name" value="INTRON-ENCODED ENDONUCLEASE AI3-RELATED"/>
    <property type="match status" value="1"/>
</dbReference>
<dbReference type="InterPro" id="IPR004860">
    <property type="entry name" value="LAGLIDADG_dom"/>
</dbReference>
<accession>A0A7L7K7X1</accession>
<dbReference type="PANTHER" id="PTHR36181:SF3">
    <property type="entry name" value="INTRON-ENCODED DNA ENDONUCLEASE AI5 BETA"/>
    <property type="match status" value="1"/>
</dbReference>
<feature type="domain" description="Homing endonuclease LAGLIDADG" evidence="1">
    <location>
        <begin position="39"/>
        <end position="130"/>
    </location>
</feature>
<gene>
    <name evidence="2" type="primary">orf311</name>
</gene>
<dbReference type="RefSeq" id="YP_009944734.1">
    <property type="nucleotide sequence ID" value="NC_051461.1"/>
</dbReference>
<protein>
    <recommendedName>
        <fullName evidence="1">Homing endonuclease LAGLIDADG domain-containing protein</fullName>
    </recommendedName>
</protein>
<geneLocation type="mitochondrion" evidence="2"/>
<feature type="domain" description="Homing endonuclease LAGLIDADG" evidence="1">
    <location>
        <begin position="159"/>
        <end position="271"/>
    </location>
</feature>
<dbReference type="GeneID" id="60235172"/>